<feature type="binding site" evidence="8">
    <location>
        <position position="88"/>
    </location>
    <ligand>
        <name>Zn(2+)</name>
        <dbReference type="ChEBI" id="CHEBI:29105"/>
    </ligand>
</feature>
<comment type="function">
    <text evidence="8">Part of the spliceosome which catalyzes two sequential transesterification reactions, first the excision of the non-coding intron from pre-mRNA and then the ligation of the coding exons to form the mature mRNA. Plays a role (via N-terminus) in stabilizing the structure of the spliceosome catalytic core and docking of the branch helix into the active site, producing 5'-exon and lariat intron-3'-intermediates. Further stabilizes spliceosome conformation for 3'-splice site docking (via C-terminus) promoting exon ligation.</text>
</comment>
<name>A0A6C1EBE3_SACPS</name>
<proteinExistence type="inferred from homology"/>
<keyword evidence="7 8" id="KW-0539">Nucleus</keyword>
<evidence type="ECO:0000256" key="3">
    <source>
        <dbReference type="ARBA" id="ARBA00022723"/>
    </source>
</evidence>
<dbReference type="GO" id="GO:0071006">
    <property type="term" value="C:U2-type catalytic step 1 spliceosome"/>
    <property type="evidence" value="ECO:0007669"/>
    <property type="project" value="UniProtKB-UniRule"/>
</dbReference>
<evidence type="ECO:0000256" key="2">
    <source>
        <dbReference type="ARBA" id="ARBA00022664"/>
    </source>
</evidence>
<dbReference type="Proteomes" id="UP000501346">
    <property type="component" value="Chromosome SeXI"/>
</dbReference>
<dbReference type="GO" id="GO:0000349">
    <property type="term" value="P:generation of catalytic spliceosome for first transesterification step"/>
    <property type="evidence" value="ECO:0007669"/>
    <property type="project" value="UniProtKB-UniRule"/>
</dbReference>
<feature type="binding site" evidence="8">
    <location>
        <position position="54"/>
    </location>
    <ligand>
        <name>Zn(2+)</name>
        <dbReference type="ChEBI" id="CHEBI:29105"/>
    </ligand>
</feature>
<evidence type="ECO:0000256" key="5">
    <source>
        <dbReference type="ARBA" id="ARBA00022833"/>
    </source>
</evidence>
<evidence type="ECO:0000256" key="9">
    <source>
        <dbReference type="SAM" id="MobiDB-lite"/>
    </source>
</evidence>
<keyword evidence="6" id="KW-0508">mRNA splicing</keyword>
<evidence type="ECO:0000256" key="7">
    <source>
        <dbReference type="ARBA" id="ARBA00023242"/>
    </source>
</evidence>
<feature type="region of interest" description="Disordered" evidence="9">
    <location>
        <begin position="116"/>
        <end position="135"/>
    </location>
</feature>
<comment type="similarity">
    <text evidence="8">Belongs to the CWC16 family. YJU2 subfamily.</text>
</comment>
<keyword evidence="3 8" id="KW-0479">Metal-binding</keyword>
<evidence type="ECO:0000313" key="11">
    <source>
        <dbReference type="Proteomes" id="UP000501346"/>
    </source>
</evidence>
<protein>
    <recommendedName>
        <fullName evidence="8">Splicing factor YJU2</fullName>
    </recommendedName>
</protein>
<dbReference type="HAMAP" id="MF_03226">
    <property type="entry name" value="YJU2"/>
    <property type="match status" value="1"/>
</dbReference>
<keyword evidence="5 8" id="KW-0862">Zinc</keyword>
<dbReference type="GO" id="GO:0046872">
    <property type="term" value="F:metal ion binding"/>
    <property type="evidence" value="ECO:0007669"/>
    <property type="project" value="UniProtKB-KW"/>
</dbReference>
<evidence type="ECO:0000256" key="6">
    <source>
        <dbReference type="ARBA" id="ARBA00023187"/>
    </source>
</evidence>
<feature type="region of interest" description="Disordered" evidence="9">
    <location>
        <begin position="256"/>
        <end position="280"/>
    </location>
</feature>
<comment type="subunit">
    <text evidence="8">Component of the spliceosome. Present in the activated B complex, the catalytically activated B* complex which catalyzes the branching, the catalytic step 1 C complex catalyzing the exon ligation, and the postcatalytic P complex containing the ligated exons (mRNA) and the excised lariat intron.</text>
</comment>
<dbReference type="OrthoDB" id="674963at2759"/>
<feature type="binding site" evidence="8">
    <location>
        <position position="51"/>
    </location>
    <ligand>
        <name>Zn(2+)</name>
        <dbReference type="ChEBI" id="CHEBI:29105"/>
    </ligand>
</feature>
<dbReference type="AlphaFoldDB" id="A0A6C1EBE3"/>
<accession>A0A6C1EBE3</accession>
<evidence type="ECO:0000256" key="8">
    <source>
        <dbReference type="HAMAP-Rule" id="MF_03226"/>
    </source>
</evidence>
<organism evidence="10 11">
    <name type="scientific">Saccharomyces pastorianus</name>
    <name type="common">Lager yeast</name>
    <name type="synonym">Saccharomyces cerevisiae x Saccharomyces eubayanus</name>
    <dbReference type="NCBI Taxonomy" id="27292"/>
    <lineage>
        <taxon>Eukaryota</taxon>
        <taxon>Fungi</taxon>
        <taxon>Dikarya</taxon>
        <taxon>Ascomycota</taxon>
        <taxon>Saccharomycotina</taxon>
        <taxon>Saccharomycetes</taxon>
        <taxon>Saccharomycetales</taxon>
        <taxon>Saccharomycetaceae</taxon>
        <taxon>Saccharomyces</taxon>
    </lineage>
</organism>
<keyword evidence="11" id="KW-1185">Reference proteome</keyword>
<keyword evidence="2" id="KW-0507">mRNA processing</keyword>
<dbReference type="Pfam" id="PF04502">
    <property type="entry name" value="Saf4_Yju2"/>
    <property type="match status" value="1"/>
</dbReference>
<evidence type="ECO:0000313" key="10">
    <source>
        <dbReference type="EMBL" id="QID86359.1"/>
    </source>
</evidence>
<keyword evidence="4 8" id="KW-0747">Spliceosome</keyword>
<dbReference type="GO" id="GO:0000350">
    <property type="term" value="P:generation of catalytic spliceosome for second transesterification step"/>
    <property type="evidence" value="ECO:0007669"/>
    <property type="project" value="UniProtKB-UniRule"/>
</dbReference>
<sequence>MSERKAINKYYPPDYNPLEAEKLSRKMSKKLKTMNKSQASIRLMTPFSMRCLECNEYIPKSRKFNGKKELLKEKYLDSIKIYRLTISCPRCANSITFRTDPGTSDYVMEIGGVRNYVPQKPDDNSEPKPAAESIDDTLQRLVREKETEQNEKLGIKDQADDKMDLLEKRLAKIQQEQEDDEELENLRKRNLEMGQRAELINCNNHSQQEKTETSHELDDLVERVFDNHRQHAAKTDDGHDKKKAPLFNPLAIKGRVQKKKKLSRTNPLGIVVKRGNPSPK</sequence>
<evidence type="ECO:0000256" key="1">
    <source>
        <dbReference type="ARBA" id="ARBA00004123"/>
    </source>
</evidence>
<evidence type="ECO:0000256" key="4">
    <source>
        <dbReference type="ARBA" id="ARBA00022728"/>
    </source>
</evidence>
<feature type="binding site" evidence="8">
    <location>
        <position position="91"/>
    </location>
    <ligand>
        <name>Zn(2+)</name>
        <dbReference type="ChEBI" id="CHEBI:29105"/>
    </ligand>
</feature>
<dbReference type="InterPro" id="IPR043701">
    <property type="entry name" value="Yju2"/>
</dbReference>
<dbReference type="EMBL" id="CP049008">
    <property type="protein sequence ID" value="QID86359.1"/>
    <property type="molecule type" value="Genomic_DNA"/>
</dbReference>
<dbReference type="GO" id="GO:0071007">
    <property type="term" value="C:U2-type catalytic step 2 spliceosome"/>
    <property type="evidence" value="ECO:0007669"/>
    <property type="project" value="UniProtKB-UniRule"/>
</dbReference>
<gene>
    <name evidence="10" type="primary">YJU2_2</name>
    <name evidence="8" type="synonym">YJU2</name>
    <name evidence="10" type="ORF">GRS66_008983</name>
</gene>
<reference evidence="10 11" key="1">
    <citation type="journal article" date="2019" name="BMC Genomics">
        <title>Chromosome level assembly and comparative genome analysis confirm lager-brewing yeasts originated from a single hybridization.</title>
        <authorList>
            <person name="Salazar A.N."/>
            <person name="Gorter de Vries A.R."/>
            <person name="van den Broek M."/>
            <person name="Brouwers N."/>
            <person name="de la Torre Cortes P."/>
            <person name="Kuijpers N.G.A."/>
            <person name="Daran J.G."/>
            <person name="Abeel T."/>
        </authorList>
    </citation>
    <scope>NUCLEOTIDE SEQUENCE [LARGE SCALE GENOMIC DNA]</scope>
    <source>
        <strain evidence="10 11">CBS 1483</strain>
    </source>
</reference>
<comment type="subcellular location">
    <subcellularLocation>
        <location evidence="1 8">Nucleus</location>
    </subcellularLocation>
</comment>
<dbReference type="PANTHER" id="PTHR12111">
    <property type="entry name" value="SPLICING FACTOR YJU2"/>
    <property type="match status" value="1"/>
</dbReference>
<dbReference type="PANTHER" id="PTHR12111:SF1">
    <property type="entry name" value="SPLICING FACTOR YJU2"/>
    <property type="match status" value="1"/>
</dbReference>
<dbReference type="InterPro" id="IPR007590">
    <property type="entry name" value="Saf4/Yju2"/>
</dbReference>